<gene>
    <name evidence="1" type="ORF">SAMN04488034_11021</name>
</gene>
<dbReference type="InterPro" id="IPR027471">
    <property type="entry name" value="YbeD-like_sf"/>
</dbReference>
<proteinExistence type="predicted"/>
<evidence type="ECO:0008006" key="3">
    <source>
        <dbReference type="Google" id="ProtNLM"/>
    </source>
</evidence>
<dbReference type="InterPro" id="IPR007454">
    <property type="entry name" value="UPF0250_YbeD-like"/>
</dbReference>
<dbReference type="RefSeq" id="WP_093114177.1">
    <property type="nucleotide sequence ID" value="NZ_FNGG01000010.1"/>
</dbReference>
<dbReference type="AlphaFoldDB" id="A0A1H5P7Z5"/>
<evidence type="ECO:0000313" key="2">
    <source>
        <dbReference type="Proteomes" id="UP000199448"/>
    </source>
</evidence>
<dbReference type="EMBL" id="FNUG01000010">
    <property type="protein sequence ID" value="SEF10043.1"/>
    <property type="molecule type" value="Genomic_DNA"/>
</dbReference>
<dbReference type="SUPFAM" id="SSF117991">
    <property type="entry name" value="YbeD/HP0495-like"/>
    <property type="match status" value="1"/>
</dbReference>
<keyword evidence="2" id="KW-1185">Reference proteome</keyword>
<dbReference type="OrthoDB" id="5616097at2"/>
<name>A0A1H5P7Z5_9FLAO</name>
<dbReference type="Proteomes" id="UP000199448">
    <property type="component" value="Unassembled WGS sequence"/>
</dbReference>
<evidence type="ECO:0000313" key="1">
    <source>
        <dbReference type="EMBL" id="SEF10043.1"/>
    </source>
</evidence>
<dbReference type="Pfam" id="PF04359">
    <property type="entry name" value="DUF493"/>
    <property type="match status" value="1"/>
</dbReference>
<protein>
    <recommendedName>
        <fullName evidence="3">DUF493 family protein</fullName>
    </recommendedName>
</protein>
<reference evidence="1 2" key="1">
    <citation type="submission" date="2016-10" db="EMBL/GenBank/DDBJ databases">
        <authorList>
            <person name="de Groot N.N."/>
        </authorList>
    </citation>
    <scope>NUCLEOTIDE SEQUENCE [LARGE SCALE GENOMIC DNA]</scope>
    <source>
        <strain evidence="1 2">DSM 23553</strain>
    </source>
</reference>
<dbReference type="STRING" id="390640.SAMN04488034_11021"/>
<dbReference type="Gene3D" id="3.30.70.260">
    <property type="match status" value="1"/>
</dbReference>
<organism evidence="1 2">
    <name type="scientific">Salinimicrobium catena</name>
    <dbReference type="NCBI Taxonomy" id="390640"/>
    <lineage>
        <taxon>Bacteria</taxon>
        <taxon>Pseudomonadati</taxon>
        <taxon>Bacteroidota</taxon>
        <taxon>Flavobacteriia</taxon>
        <taxon>Flavobacteriales</taxon>
        <taxon>Flavobacteriaceae</taxon>
        <taxon>Salinimicrobium</taxon>
    </lineage>
</organism>
<accession>A0A1H5P7Z5</accession>
<sequence>MSEAKDPEEFYRKLKAQLHDTDNWPTIYLYKFIVPTSKQKIQEVHNIFDNLGAVIKTKESRNGKYTSVSVNVKMQDPDAVIAKYKEVGEKIEGVISL</sequence>